<evidence type="ECO:0000256" key="2">
    <source>
        <dbReference type="ARBA" id="ARBA00022741"/>
    </source>
</evidence>
<dbReference type="InterPro" id="IPR008271">
    <property type="entry name" value="Ser/Thr_kinase_AS"/>
</dbReference>
<evidence type="ECO:0000256" key="1">
    <source>
        <dbReference type="ARBA" id="ARBA00011245"/>
    </source>
</evidence>
<keyword evidence="8" id="KW-0808">Transferase</keyword>
<dbReference type="PROSITE" id="PS50011">
    <property type="entry name" value="PROTEIN_KINASE_DOM"/>
    <property type="match status" value="1"/>
</dbReference>
<dbReference type="FunFam" id="1.10.510.10:FF:000571">
    <property type="entry name" value="Maternal embryonic leucine zipper kinase"/>
    <property type="match status" value="1"/>
</dbReference>
<dbReference type="GO" id="GO:0005524">
    <property type="term" value="F:ATP binding"/>
    <property type="evidence" value="ECO:0007669"/>
    <property type="project" value="UniProtKB-UniRule"/>
</dbReference>
<evidence type="ECO:0000256" key="6">
    <source>
        <dbReference type="SAM" id="MobiDB-lite"/>
    </source>
</evidence>
<comment type="subunit">
    <text evidence="1">Monomer.</text>
</comment>
<evidence type="ECO:0000259" key="7">
    <source>
        <dbReference type="PROSITE" id="PS50011"/>
    </source>
</evidence>
<name>A0A1A8W4S8_PLAOA</name>
<keyword evidence="5" id="KW-0723">Serine/threonine-protein kinase</keyword>
<evidence type="ECO:0000313" key="9">
    <source>
        <dbReference type="Proteomes" id="UP000078560"/>
    </source>
</evidence>
<dbReference type="Pfam" id="PF00069">
    <property type="entry name" value="Pkinase"/>
    <property type="match status" value="1"/>
</dbReference>
<feature type="region of interest" description="Disordered" evidence="6">
    <location>
        <begin position="1"/>
        <end position="32"/>
    </location>
</feature>
<proteinExistence type="inferred from homology"/>
<dbReference type="GO" id="GO:0004674">
    <property type="term" value="F:protein serine/threonine kinase activity"/>
    <property type="evidence" value="ECO:0007669"/>
    <property type="project" value="UniProtKB-KW"/>
</dbReference>
<evidence type="ECO:0000256" key="4">
    <source>
        <dbReference type="PROSITE-ProRule" id="PRU10141"/>
    </source>
</evidence>
<keyword evidence="3 4" id="KW-0067">ATP-binding</keyword>
<keyword evidence="2 4" id="KW-0547">Nucleotide-binding</keyword>
<keyword evidence="8" id="KW-0418">Kinase</keyword>
<dbReference type="PANTHER" id="PTHR24347">
    <property type="entry name" value="SERINE/THREONINE-PROTEIN KINASE"/>
    <property type="match status" value="1"/>
</dbReference>
<dbReference type="AlphaFoldDB" id="A0A1A8W4S8"/>
<gene>
    <name evidence="8" type="ORF">POVCU2_0038550</name>
</gene>
<dbReference type="Proteomes" id="UP000078560">
    <property type="component" value="Unassembled WGS sequence"/>
</dbReference>
<dbReference type="Gene3D" id="1.10.510.10">
    <property type="entry name" value="Transferase(Phosphotransferase) domain 1"/>
    <property type="match status" value="1"/>
</dbReference>
<evidence type="ECO:0000256" key="3">
    <source>
        <dbReference type="ARBA" id="ARBA00022840"/>
    </source>
</evidence>
<accession>A0A1A8W4S8</accession>
<feature type="binding site" evidence="4">
    <location>
        <position position="133"/>
    </location>
    <ligand>
        <name>ATP</name>
        <dbReference type="ChEBI" id="CHEBI:30616"/>
    </ligand>
</feature>
<evidence type="ECO:0000313" key="8">
    <source>
        <dbReference type="EMBL" id="SBS86672.1"/>
    </source>
</evidence>
<dbReference type="SUPFAM" id="SSF56112">
    <property type="entry name" value="Protein kinase-like (PK-like)"/>
    <property type="match status" value="2"/>
</dbReference>
<protein>
    <submittedName>
        <fullName evidence="8">Protein kinase</fullName>
    </submittedName>
</protein>
<sequence>MGTTISKRKNNSDKNVKNDSTENKRQKKNEEHDSNLEFIKKYKIINKIGDGNFSKVFCCRAENKKKCAMKNVKNDSTENKRQKKNEEHDSNLEFIKKYKIINKIGDGNFSKVFCCRAENKKKCAMKLMCCPLKKTSHYNCFKRELFIMKTINNKHPYIVKILDYHEKIWKKYYIVKLILEYCEGGNLFEYIKINGSCTHSEARVIIIKLTKTIQYINSLKIMHRDIKPENILLRTKDNIKSVVLSDFGLAKITPSNQAVVKSRSVCGSDFYLAPEIIKNKEYGIKIDIWSLGVLIFFIITGKVPFTGKNANELYNNILKANIPELLSKEKSLNIQPGLKNLLENILVHDPEKRFSVIKKRKWKKQRWKWGHERVEWRDDCSDILNHRWIRGTLTSCEFKIFNSASYIKKLRLDKKRNTYDDDSKENQIKDKSFEKEKDSFANMKKKYTFFLKKITN</sequence>
<dbReference type="InterPro" id="IPR011009">
    <property type="entry name" value="Kinase-like_dom_sf"/>
</dbReference>
<dbReference type="InterPro" id="IPR017441">
    <property type="entry name" value="Protein_kinase_ATP_BS"/>
</dbReference>
<dbReference type="PROSITE" id="PS00107">
    <property type="entry name" value="PROTEIN_KINASE_ATP"/>
    <property type="match status" value="1"/>
</dbReference>
<dbReference type="InterPro" id="IPR000719">
    <property type="entry name" value="Prot_kinase_dom"/>
</dbReference>
<feature type="domain" description="Protein kinase" evidence="7">
    <location>
        <begin position="98"/>
        <end position="374"/>
    </location>
</feature>
<comment type="similarity">
    <text evidence="5">Belongs to the protein kinase superfamily.</text>
</comment>
<dbReference type="EMBL" id="FLQU01000510">
    <property type="protein sequence ID" value="SBS86672.1"/>
    <property type="molecule type" value="Genomic_DNA"/>
</dbReference>
<dbReference type="SMART" id="SM00220">
    <property type="entry name" value="S_TKc"/>
    <property type="match status" value="1"/>
</dbReference>
<organism evidence="8 9">
    <name type="scientific">Plasmodium ovale curtisi</name>
    <dbReference type="NCBI Taxonomy" id="864141"/>
    <lineage>
        <taxon>Eukaryota</taxon>
        <taxon>Sar</taxon>
        <taxon>Alveolata</taxon>
        <taxon>Apicomplexa</taxon>
        <taxon>Aconoidasida</taxon>
        <taxon>Haemosporida</taxon>
        <taxon>Plasmodiidae</taxon>
        <taxon>Plasmodium</taxon>
        <taxon>Plasmodium (Plasmodium)</taxon>
    </lineage>
</organism>
<evidence type="ECO:0000256" key="5">
    <source>
        <dbReference type="RuleBase" id="RU000304"/>
    </source>
</evidence>
<dbReference type="PROSITE" id="PS00108">
    <property type="entry name" value="PROTEIN_KINASE_ST"/>
    <property type="match status" value="1"/>
</dbReference>
<feature type="compositionally biased region" description="Basic and acidic residues" evidence="6">
    <location>
        <begin position="10"/>
        <end position="32"/>
    </location>
</feature>
<dbReference type="Gene3D" id="3.30.200.20">
    <property type="entry name" value="Phosphorylase Kinase, domain 1"/>
    <property type="match status" value="2"/>
</dbReference>
<reference evidence="9" key="1">
    <citation type="submission" date="2016-05" db="EMBL/GenBank/DDBJ databases">
        <authorList>
            <person name="Naeem Raeece"/>
        </authorList>
    </citation>
    <scope>NUCLEOTIDE SEQUENCE [LARGE SCALE GENOMIC DNA]</scope>
</reference>